<dbReference type="PANTHER" id="PTHR12455">
    <property type="entry name" value="NUCLEOLAR COMPLEX PROTEIN 4"/>
    <property type="match status" value="1"/>
</dbReference>
<dbReference type="InterPro" id="IPR005612">
    <property type="entry name" value="CCAAT-binding_factor"/>
</dbReference>
<comment type="similarity">
    <text evidence="1">Belongs to the CBF/MAK21 family.</text>
</comment>
<dbReference type="RefSeq" id="XP_002115369.1">
    <property type="nucleotide sequence ID" value="XM_002115333.1"/>
</dbReference>
<reference evidence="3 4" key="1">
    <citation type="journal article" date="2008" name="Nature">
        <title>The Trichoplax genome and the nature of placozoans.</title>
        <authorList>
            <person name="Srivastava M."/>
            <person name="Begovic E."/>
            <person name="Chapman J."/>
            <person name="Putnam N.H."/>
            <person name="Hellsten U."/>
            <person name="Kawashima T."/>
            <person name="Kuo A."/>
            <person name="Mitros T."/>
            <person name="Salamov A."/>
            <person name="Carpenter M.L."/>
            <person name="Signorovitch A.Y."/>
            <person name="Moreno M.A."/>
            <person name="Kamm K."/>
            <person name="Grimwood J."/>
            <person name="Schmutz J."/>
            <person name="Shapiro H."/>
            <person name="Grigoriev I.V."/>
            <person name="Buss L.W."/>
            <person name="Schierwater B."/>
            <person name="Dellaporta S.L."/>
            <person name="Rokhsar D.S."/>
        </authorList>
    </citation>
    <scope>NUCLEOTIDE SEQUENCE [LARGE SCALE GENOMIC DNA]</scope>
    <source>
        <strain evidence="3 4">Grell-BS-1999</strain>
    </source>
</reference>
<dbReference type="EMBL" id="DS985250">
    <property type="protein sequence ID" value="EDV22214.1"/>
    <property type="molecule type" value="Genomic_DNA"/>
</dbReference>
<gene>
    <name evidence="3" type="ORF">TRIADDRAFT_59225</name>
</gene>
<dbReference type="Pfam" id="PF03914">
    <property type="entry name" value="CBF"/>
    <property type="match status" value="1"/>
</dbReference>
<dbReference type="GeneID" id="6756457"/>
<organism evidence="3 4">
    <name type="scientific">Trichoplax adhaerens</name>
    <name type="common">Trichoplax reptans</name>
    <dbReference type="NCBI Taxonomy" id="10228"/>
    <lineage>
        <taxon>Eukaryota</taxon>
        <taxon>Metazoa</taxon>
        <taxon>Placozoa</taxon>
        <taxon>Uniplacotomia</taxon>
        <taxon>Trichoplacea</taxon>
        <taxon>Trichoplacidae</taxon>
        <taxon>Trichoplax</taxon>
    </lineage>
</organism>
<dbReference type="STRING" id="10228.B3S576"/>
<dbReference type="InterPro" id="IPR027193">
    <property type="entry name" value="Noc4"/>
</dbReference>
<dbReference type="GO" id="GO:0030692">
    <property type="term" value="C:Noc4p-Nop14p complex"/>
    <property type="evidence" value="ECO:0000318"/>
    <property type="project" value="GO_Central"/>
</dbReference>
<dbReference type="GO" id="GO:0032040">
    <property type="term" value="C:small-subunit processome"/>
    <property type="evidence" value="ECO:0000318"/>
    <property type="project" value="GO_Central"/>
</dbReference>
<dbReference type="GO" id="GO:0042254">
    <property type="term" value="P:ribosome biogenesis"/>
    <property type="evidence" value="ECO:0007669"/>
    <property type="project" value="InterPro"/>
</dbReference>
<dbReference type="eggNOG" id="KOG2154">
    <property type="taxonomic scope" value="Eukaryota"/>
</dbReference>
<dbReference type="OMA" id="MKWIEVE"/>
<keyword evidence="4" id="KW-1185">Reference proteome</keyword>
<dbReference type="GO" id="GO:0005730">
    <property type="term" value="C:nucleolus"/>
    <property type="evidence" value="ECO:0000318"/>
    <property type="project" value="GO_Central"/>
</dbReference>
<dbReference type="OrthoDB" id="10263185at2759"/>
<dbReference type="InParanoid" id="B3S576"/>
<dbReference type="PANTHER" id="PTHR12455:SF0">
    <property type="entry name" value="NUCLEOLAR COMPLEX PROTEIN 4 HOMOLOG"/>
    <property type="match status" value="1"/>
</dbReference>
<feature type="domain" description="CCAAT-binding factor" evidence="2">
    <location>
        <begin position="334"/>
        <end position="485"/>
    </location>
</feature>
<evidence type="ECO:0000256" key="1">
    <source>
        <dbReference type="ARBA" id="ARBA00007797"/>
    </source>
</evidence>
<name>B3S576_TRIAD</name>
<dbReference type="AlphaFoldDB" id="B3S576"/>
<dbReference type="FunCoup" id="B3S576">
    <property type="interactions" value="1673"/>
</dbReference>
<proteinExistence type="inferred from homology"/>
<evidence type="ECO:0000259" key="2">
    <source>
        <dbReference type="Pfam" id="PF03914"/>
    </source>
</evidence>
<protein>
    <recommendedName>
        <fullName evidence="2">CCAAT-binding factor domain-containing protein</fullName>
    </recommendedName>
</protein>
<evidence type="ECO:0000313" key="4">
    <source>
        <dbReference type="Proteomes" id="UP000009022"/>
    </source>
</evidence>
<evidence type="ECO:0000313" key="3">
    <source>
        <dbReference type="EMBL" id="EDV22214.1"/>
    </source>
</evidence>
<dbReference type="Proteomes" id="UP000009022">
    <property type="component" value="Unassembled WGS sequence"/>
</dbReference>
<dbReference type="KEGG" id="tad:TRIADDRAFT_59225"/>
<dbReference type="HOGENOM" id="CLU_015945_1_0_1"/>
<accession>B3S576</accession>
<dbReference type="CTD" id="6756457"/>
<dbReference type="PhylomeDB" id="B3S576"/>
<sequence length="552" mass="63500">MVKRNQRCKETASNTVKKKRTSKLNQIEDIQLKTEQIFSDQEKINLLVDILDYCQSTDHRTIEAAVRALAKLFSHFVANGDCINSENRSDDSENKDDKEMINRNCSKIYYNWMHKQYLTCQRYFIALMQDADSNIQELVLNFLMTFVSDEFKAKQSLNQVNHVFEFPNMLFYRILEAVILSDKTDDKSLIKKLSSFFKYSDITYYTLKNIGTLAALKLDDASKPINETFVENVFYLLRSIKLYNYDEEISSFYLATSNLENSTNDDYYGKLKELKEYKKVFSKAWLNFLRLKLPMKVYKKALAVLHTDVIPNMLNPKLLIDFLTDSYNIGGTISLLALNGLFILIHQHNLDYPDFYAKLYALVEASAFVAKSSGSHLPAYVVAAFAKKLSRIALTLNPASAMVAIAFICNLIKRHDSIKILIHQSLNGKRKVSIINILVKINPSEQVPGDPYLFYEEDPAKCKAIESSLWELQALMDHYYPGVTSLTEIFKKPITQTEIDISEYTDQTLKMLLDKELHSEIPKNPALEFKSPSGIIPSGSEIWKFWSNSQKK</sequence>